<feature type="compositionally biased region" description="Basic and acidic residues" evidence="1">
    <location>
        <begin position="25"/>
        <end position="74"/>
    </location>
</feature>
<accession>A0A9Q2SBJ6</accession>
<comment type="caution">
    <text evidence="2">The sequence shown here is derived from an EMBL/GenBank/DDBJ whole genome shotgun (WGS) entry which is preliminary data.</text>
</comment>
<evidence type="ECO:0008006" key="4">
    <source>
        <dbReference type="Google" id="ProtNLM"/>
    </source>
</evidence>
<protein>
    <recommendedName>
        <fullName evidence="4">DUF4355 domain-containing protein</fullName>
    </recommendedName>
</protein>
<gene>
    <name evidence="2" type="ORF">GS441_20245</name>
</gene>
<evidence type="ECO:0000313" key="2">
    <source>
        <dbReference type="EMBL" id="MBM4567661.1"/>
    </source>
</evidence>
<evidence type="ECO:0000256" key="1">
    <source>
        <dbReference type="SAM" id="MobiDB-lite"/>
    </source>
</evidence>
<dbReference type="EMBL" id="WUXR01000013">
    <property type="protein sequence ID" value="MBM4567661.1"/>
    <property type="molecule type" value="Genomic_DNA"/>
</dbReference>
<reference evidence="2" key="1">
    <citation type="submission" date="2019-11" db="EMBL/GenBank/DDBJ databases">
        <title>Spread of Macrolides and rifampicin resistant Rhodococcus equi in clinical isolates in the USA.</title>
        <authorList>
            <person name="Alvarez-Narvaez S."/>
            <person name="Huber L."/>
            <person name="Cohen N.D."/>
            <person name="Slovis N."/>
            <person name="Greiter M."/>
            <person name="Giguere S."/>
            <person name="Hart K."/>
        </authorList>
    </citation>
    <scope>NUCLEOTIDE SEQUENCE</scope>
    <source>
        <strain evidence="2">Lh_17</strain>
    </source>
</reference>
<dbReference type="AlphaFoldDB" id="A0A9Q2SBJ6"/>
<feature type="compositionally biased region" description="Acidic residues" evidence="1">
    <location>
        <begin position="1"/>
        <end position="18"/>
    </location>
</feature>
<dbReference type="RefSeq" id="WP_262963600.1">
    <property type="nucleotide sequence ID" value="NZ_JAJNNF010000094.1"/>
</dbReference>
<sequence>MSDEQDPPVEDPQVDEFEPITSQEEFEKRLGSRLQRERSKFSDYDQLKEQASKFQQLEDEKKTELEREREQREQLARENEALKLGKLRSDIAADKGVPAALLTGSTQEEIEAAAAALIEFRDGANGPRSPKPNPNQGRGGDHTPSGDWLRDSLSR</sequence>
<feature type="region of interest" description="Disordered" evidence="1">
    <location>
        <begin position="1"/>
        <end position="74"/>
    </location>
</feature>
<dbReference type="Proteomes" id="UP000808906">
    <property type="component" value="Unassembled WGS sequence"/>
</dbReference>
<evidence type="ECO:0000313" key="3">
    <source>
        <dbReference type="Proteomes" id="UP000808906"/>
    </source>
</evidence>
<organism evidence="2 3">
    <name type="scientific">Rhodococcus hoagii</name>
    <name type="common">Corynebacterium equii</name>
    <dbReference type="NCBI Taxonomy" id="43767"/>
    <lineage>
        <taxon>Bacteria</taxon>
        <taxon>Bacillati</taxon>
        <taxon>Actinomycetota</taxon>
        <taxon>Actinomycetes</taxon>
        <taxon>Mycobacteriales</taxon>
        <taxon>Nocardiaceae</taxon>
        <taxon>Prescottella</taxon>
    </lineage>
</organism>
<name>A0A9Q2SBJ6_RHOHA</name>
<proteinExistence type="predicted"/>
<feature type="region of interest" description="Disordered" evidence="1">
    <location>
        <begin position="121"/>
        <end position="155"/>
    </location>
</feature>